<dbReference type="FunFam" id="3.90.1640.30:FF:000001">
    <property type="entry name" value="Single-stranded-DNA-specific exonuclease RecJ"/>
    <property type="match status" value="1"/>
</dbReference>
<comment type="similarity">
    <text evidence="1">Belongs to the RecJ family.</text>
</comment>
<evidence type="ECO:0000313" key="10">
    <source>
        <dbReference type="Proteomes" id="UP000070578"/>
    </source>
</evidence>
<dbReference type="PANTHER" id="PTHR30255">
    <property type="entry name" value="SINGLE-STRANDED-DNA-SPECIFIC EXONUCLEASE RECJ"/>
    <property type="match status" value="1"/>
</dbReference>
<reference evidence="9 10" key="1">
    <citation type="submission" date="2016-02" db="EMBL/GenBank/DDBJ databases">
        <authorList>
            <person name="Wen L."/>
            <person name="He K."/>
            <person name="Yang H."/>
        </authorList>
    </citation>
    <scope>NUCLEOTIDE SEQUENCE [LARGE SCALE GENOMIC DNA]</scope>
    <source>
        <strain evidence="9">ShG14-8</strain>
    </source>
</reference>
<evidence type="ECO:0000259" key="7">
    <source>
        <dbReference type="Pfam" id="PF02272"/>
    </source>
</evidence>
<dbReference type="InterPro" id="IPR001667">
    <property type="entry name" value="DDH_dom"/>
</dbReference>
<dbReference type="PANTHER" id="PTHR30255:SF2">
    <property type="entry name" value="SINGLE-STRANDED-DNA-SPECIFIC EXONUCLEASE RECJ"/>
    <property type="match status" value="1"/>
</dbReference>
<dbReference type="Proteomes" id="UP000070578">
    <property type="component" value="Unassembled WGS sequence"/>
</dbReference>
<dbReference type="Pfam" id="PF02272">
    <property type="entry name" value="DHHA1"/>
    <property type="match status" value="1"/>
</dbReference>
<evidence type="ECO:0000259" key="6">
    <source>
        <dbReference type="Pfam" id="PF01368"/>
    </source>
</evidence>
<dbReference type="SUPFAM" id="SSF64182">
    <property type="entry name" value="DHH phosphoesterases"/>
    <property type="match status" value="1"/>
</dbReference>
<evidence type="ECO:0000256" key="2">
    <source>
        <dbReference type="ARBA" id="ARBA00019841"/>
    </source>
</evidence>
<comment type="caution">
    <text evidence="9">The sequence shown here is derived from an EMBL/GenBank/DDBJ whole genome shotgun (WGS) entry which is preliminary data.</text>
</comment>
<dbReference type="PATRIC" id="fig|1796491.3.peg.2637"/>
<accession>A0A139BRQ1</accession>
<dbReference type="InterPro" id="IPR003156">
    <property type="entry name" value="DHHA1_dom"/>
</dbReference>
<keyword evidence="3" id="KW-0540">Nuclease</keyword>
<dbReference type="GO" id="GO:0003676">
    <property type="term" value="F:nucleic acid binding"/>
    <property type="evidence" value="ECO:0007669"/>
    <property type="project" value="InterPro"/>
</dbReference>
<sequence>MGAILAQLAEKTRQQKACSLQRVAAAEKVREMHALALAARYKPRATRYTVAMPEITTRNFPPDAVQHLRDSSYPPALARIFAARGITDSRQLDTTLAGLLPFDALKNAGKMACLLADAITARKRLVVIADYDADGATACAVAVRGLRSFGAQVDFIVPNRFEYGYGLTPEIVHLAAKGSPHSGGVPNGVPFAGAFQSRPDILVTVDNGIASVEGVAEANRLGMQVLVTDHHLPGDRLPDAACIVNPNQPGCAFPSKNLAGVGVMFYVLLALRAELRARGAFATQAEPRLAELLDLVALGTVADVVRLDQNNRTLVQQGLLRIRAGRACAGINALLQAAKKDPARTSSQDLGFTVGPRLNAAGRLDDMSLGINCLLTDDAATATQIAARLDALNRERRSIETGMQDSALAALENIDPSDNFSLTLFDESWHQGVIGILASRLKDKFHRPAIAFARAGNGELKGSGRSIAGLHLRDALDLVSKRHPSLIKKFGGHAAAAGLSIIEPDLNRFVAAFEKVAGELLSAGDLAQRIETDGALDPADMNLEVARALDAQVWGQGFPAPQFNDDFIVQNQRVVGEKHLKLRLSNRGKLIEAILFGHAEPLPEQIHAVYSLSINEYNGNQSLQLIVRHWRDARGSPG</sequence>
<protein>
    <recommendedName>
        <fullName evidence="2">Single-stranded-DNA-specific exonuclease RecJ</fullName>
    </recommendedName>
</protein>
<dbReference type="AlphaFoldDB" id="A0A139BRQ1"/>
<dbReference type="Pfam" id="PF17768">
    <property type="entry name" value="RecJ_OB"/>
    <property type="match status" value="1"/>
</dbReference>
<dbReference type="EMBL" id="LSLI01000073">
    <property type="protein sequence ID" value="KXS31473.1"/>
    <property type="molecule type" value="Genomic_DNA"/>
</dbReference>
<evidence type="ECO:0000256" key="3">
    <source>
        <dbReference type="ARBA" id="ARBA00022722"/>
    </source>
</evidence>
<feature type="domain" description="DHHA1" evidence="7">
    <location>
        <begin position="424"/>
        <end position="517"/>
    </location>
</feature>
<feature type="domain" description="RecJ OB" evidence="8">
    <location>
        <begin position="532"/>
        <end position="629"/>
    </location>
</feature>
<evidence type="ECO:0000259" key="8">
    <source>
        <dbReference type="Pfam" id="PF17768"/>
    </source>
</evidence>
<gene>
    <name evidence="9" type="ORF">AWT59_2415</name>
</gene>
<name>A0A139BRQ1_9PROT</name>
<feature type="domain" description="DDH" evidence="6">
    <location>
        <begin position="125"/>
        <end position="300"/>
    </location>
</feature>
<proteinExistence type="inferred from homology"/>
<dbReference type="Pfam" id="PF01368">
    <property type="entry name" value="DHH"/>
    <property type="match status" value="1"/>
</dbReference>
<dbReference type="InterPro" id="IPR051673">
    <property type="entry name" value="SSDNA_exonuclease_RecJ"/>
</dbReference>
<evidence type="ECO:0000256" key="4">
    <source>
        <dbReference type="ARBA" id="ARBA00022801"/>
    </source>
</evidence>
<keyword evidence="4" id="KW-0378">Hydrolase</keyword>
<organism evidence="9 10">
    <name type="scientific">Candidatus Gallionella acididurans</name>
    <dbReference type="NCBI Taxonomy" id="1796491"/>
    <lineage>
        <taxon>Bacteria</taxon>
        <taxon>Pseudomonadati</taxon>
        <taxon>Pseudomonadota</taxon>
        <taxon>Betaproteobacteria</taxon>
        <taxon>Nitrosomonadales</taxon>
        <taxon>Gallionellaceae</taxon>
        <taxon>Gallionella</taxon>
    </lineage>
</organism>
<dbReference type="InterPro" id="IPR041122">
    <property type="entry name" value="RecJ_OB"/>
</dbReference>
<evidence type="ECO:0000256" key="1">
    <source>
        <dbReference type="ARBA" id="ARBA00005915"/>
    </source>
</evidence>
<dbReference type="GO" id="GO:0004527">
    <property type="term" value="F:exonuclease activity"/>
    <property type="evidence" value="ECO:0007669"/>
    <property type="project" value="UniProtKB-KW"/>
</dbReference>
<dbReference type="Gene3D" id="3.90.1640.30">
    <property type="match status" value="1"/>
</dbReference>
<keyword evidence="5 9" id="KW-0269">Exonuclease</keyword>
<evidence type="ECO:0000313" key="9">
    <source>
        <dbReference type="EMBL" id="KXS31473.1"/>
    </source>
</evidence>
<reference evidence="9 10" key="2">
    <citation type="submission" date="2016-03" db="EMBL/GenBank/DDBJ databases">
        <title>New uncultured bacterium of the family Gallionellaceae from acid mine drainage: description and reconstruction of genome based on metagenomic analysis of microbial community.</title>
        <authorList>
            <person name="Kadnikov V."/>
            <person name="Ivasenko D."/>
            <person name="Beletsky A."/>
            <person name="Mardanov A."/>
            <person name="Danilova E."/>
            <person name="Pimenov N."/>
            <person name="Karnachuk O."/>
            <person name="Ravin N."/>
        </authorList>
    </citation>
    <scope>NUCLEOTIDE SEQUENCE [LARGE SCALE GENOMIC DNA]</scope>
    <source>
        <strain evidence="9">ShG14-8</strain>
    </source>
</reference>
<dbReference type="Gene3D" id="3.10.310.30">
    <property type="match status" value="1"/>
</dbReference>
<evidence type="ECO:0000256" key="5">
    <source>
        <dbReference type="ARBA" id="ARBA00022839"/>
    </source>
</evidence>
<dbReference type="InterPro" id="IPR038763">
    <property type="entry name" value="DHH_sf"/>
</dbReference>